<dbReference type="PANTHER" id="PTHR23253:SF78">
    <property type="entry name" value="EUKARYOTIC TRANSLATION INITIATION FACTOR 4G1, ISOFORM B-RELATED"/>
    <property type="match status" value="1"/>
</dbReference>
<keyword evidence="5" id="KW-1185">Reference proteome</keyword>
<feature type="compositionally biased region" description="Polar residues" evidence="2">
    <location>
        <begin position="287"/>
        <end position="297"/>
    </location>
</feature>
<dbReference type="PANTHER" id="PTHR23253">
    <property type="entry name" value="EUKARYOTIC TRANSLATION INITIATION FACTOR 4 GAMMA"/>
    <property type="match status" value="1"/>
</dbReference>
<feature type="compositionally biased region" description="Polar residues" evidence="2">
    <location>
        <begin position="970"/>
        <end position="979"/>
    </location>
</feature>
<feature type="region of interest" description="Disordered" evidence="2">
    <location>
        <begin position="1"/>
        <end position="29"/>
    </location>
</feature>
<feature type="compositionally biased region" description="Gly residues" evidence="2">
    <location>
        <begin position="1"/>
        <end position="11"/>
    </location>
</feature>
<organism evidence="4 5">
    <name type="scientific">Tetranychus urticae</name>
    <name type="common">Two-spotted spider mite</name>
    <dbReference type="NCBI Taxonomy" id="32264"/>
    <lineage>
        <taxon>Eukaryota</taxon>
        <taxon>Metazoa</taxon>
        <taxon>Ecdysozoa</taxon>
        <taxon>Arthropoda</taxon>
        <taxon>Chelicerata</taxon>
        <taxon>Arachnida</taxon>
        <taxon>Acari</taxon>
        <taxon>Acariformes</taxon>
        <taxon>Trombidiformes</taxon>
        <taxon>Prostigmata</taxon>
        <taxon>Eleutherengona</taxon>
        <taxon>Raphignathae</taxon>
        <taxon>Tetranychoidea</taxon>
        <taxon>Tetranychidae</taxon>
        <taxon>Tetranychus</taxon>
    </lineage>
</organism>
<evidence type="ECO:0000313" key="5">
    <source>
        <dbReference type="Proteomes" id="UP000015104"/>
    </source>
</evidence>
<dbReference type="InterPro" id="IPR016024">
    <property type="entry name" value="ARM-type_fold"/>
</dbReference>
<feature type="compositionally biased region" description="Basic and acidic residues" evidence="2">
    <location>
        <begin position="265"/>
        <end position="284"/>
    </location>
</feature>
<dbReference type="HOGENOM" id="CLU_248341_0_0_1"/>
<feature type="compositionally biased region" description="Basic and acidic residues" evidence="2">
    <location>
        <begin position="326"/>
        <end position="339"/>
    </location>
</feature>
<feature type="region of interest" description="Disordered" evidence="2">
    <location>
        <begin position="265"/>
        <end position="396"/>
    </location>
</feature>
<feature type="compositionally biased region" description="Polar residues" evidence="2">
    <location>
        <begin position="1023"/>
        <end position="1035"/>
    </location>
</feature>
<feature type="region of interest" description="Disordered" evidence="2">
    <location>
        <begin position="954"/>
        <end position="979"/>
    </location>
</feature>
<dbReference type="EnsemblMetazoa" id="tetur06g00760.1">
    <property type="protein sequence ID" value="tetur06g00760.1"/>
    <property type="gene ID" value="tetur06g00760"/>
</dbReference>
<protein>
    <recommendedName>
        <fullName evidence="3">W2 domain-containing protein</fullName>
    </recommendedName>
</protein>
<dbReference type="InterPro" id="IPR003890">
    <property type="entry name" value="MIF4G-like_typ-3"/>
</dbReference>
<dbReference type="eggNOG" id="KOG0401">
    <property type="taxonomic scope" value="Eukaryota"/>
</dbReference>
<dbReference type="PROSITE" id="PS51363">
    <property type="entry name" value="W2"/>
    <property type="match status" value="1"/>
</dbReference>
<dbReference type="SMART" id="SM00543">
    <property type="entry name" value="MIF4G"/>
    <property type="match status" value="1"/>
</dbReference>
<feature type="domain" description="W2" evidence="3">
    <location>
        <begin position="1330"/>
        <end position="1508"/>
    </location>
</feature>
<feature type="compositionally biased region" description="Basic and acidic residues" evidence="2">
    <location>
        <begin position="954"/>
        <end position="969"/>
    </location>
</feature>
<dbReference type="GO" id="GO:0003743">
    <property type="term" value="F:translation initiation factor activity"/>
    <property type="evidence" value="ECO:0007669"/>
    <property type="project" value="TreeGrafter"/>
</dbReference>
<evidence type="ECO:0000256" key="2">
    <source>
        <dbReference type="SAM" id="MobiDB-lite"/>
    </source>
</evidence>
<feature type="compositionally biased region" description="Basic and acidic residues" evidence="2">
    <location>
        <begin position="183"/>
        <end position="208"/>
    </location>
</feature>
<reference evidence="4" key="2">
    <citation type="submission" date="2015-06" db="UniProtKB">
        <authorList>
            <consortium name="EnsemblMetazoa"/>
        </authorList>
    </citation>
    <scope>IDENTIFICATION</scope>
</reference>
<feature type="compositionally biased region" description="Polar residues" evidence="2">
    <location>
        <begin position="13"/>
        <end position="29"/>
    </location>
</feature>
<feature type="compositionally biased region" description="Polar residues" evidence="2">
    <location>
        <begin position="341"/>
        <end position="351"/>
    </location>
</feature>
<feature type="region of interest" description="Disordered" evidence="2">
    <location>
        <begin position="408"/>
        <end position="537"/>
    </location>
</feature>
<gene>
    <name evidence="4" type="primary">107361197</name>
</gene>
<dbReference type="OrthoDB" id="6516403at2759"/>
<dbReference type="Pfam" id="PF02854">
    <property type="entry name" value="MIF4G"/>
    <property type="match status" value="1"/>
</dbReference>
<dbReference type="InterPro" id="IPR003307">
    <property type="entry name" value="W2_domain"/>
</dbReference>
<accession>T1K6J9</accession>
<feature type="region of interest" description="Disordered" evidence="2">
    <location>
        <begin position="995"/>
        <end position="1142"/>
    </location>
</feature>
<dbReference type="EMBL" id="CAEY01001792">
    <property type="status" value="NOT_ANNOTATED_CDS"/>
    <property type="molecule type" value="Genomic_DNA"/>
</dbReference>
<dbReference type="GO" id="GO:0003729">
    <property type="term" value="F:mRNA binding"/>
    <property type="evidence" value="ECO:0007669"/>
    <property type="project" value="TreeGrafter"/>
</dbReference>
<keyword evidence="1" id="KW-0810">Translation regulation</keyword>
<name>T1K6J9_TETUR</name>
<dbReference type="OMA" id="PRGGPNM"/>
<feature type="compositionally biased region" description="Polar residues" evidence="2">
    <location>
        <begin position="154"/>
        <end position="167"/>
    </location>
</feature>
<proteinExistence type="predicted"/>
<evidence type="ECO:0000313" key="4">
    <source>
        <dbReference type="EnsemblMetazoa" id="tetur06g00760.1"/>
    </source>
</evidence>
<reference evidence="5" key="1">
    <citation type="submission" date="2011-08" db="EMBL/GenBank/DDBJ databases">
        <authorList>
            <person name="Rombauts S."/>
        </authorList>
    </citation>
    <scope>NUCLEOTIDE SEQUENCE</scope>
    <source>
        <strain evidence="5">London</strain>
    </source>
</reference>
<evidence type="ECO:0000256" key="1">
    <source>
        <dbReference type="ARBA" id="ARBA00022845"/>
    </source>
</evidence>
<feature type="region of interest" description="Disordered" evidence="2">
    <location>
        <begin position="154"/>
        <end position="245"/>
    </location>
</feature>
<dbReference type="KEGG" id="tut:107361197"/>
<feature type="compositionally biased region" description="Polar residues" evidence="2">
    <location>
        <begin position="420"/>
        <end position="430"/>
    </location>
</feature>
<sequence>MSNRGGNGGFSHSGVQPNHNSQRTFGANRPQTMNHQTRHIMQPNSANISQAVSNAGIPFHHQYMSHSQPGLMHHQMPPQMPQRYPTPNQHQQIPFQYMTQIPTIFYPNHALLHSPQFAAIARTVPGATSNQPYNVGQGMVTSNENLSYYNDQYMTQPPAQDVNSVNPGMQHMAAPVVPPKGTNEPKARKKAEIRDPNTDRVLTDDDLRSPVPLKPETKPSKSSTSNATSTTRENAASATDDRSQKTQEFMDGITKAATATFLKDKTNIYDKTNKSASETNRKEATLPNDTYPQSLSKEPTLIIQTETSDESAESIEIAEQSSDSNIPKKKESTTEKDVPIKSSQDDSVPDNSESKKSVKPTKSGESTADKAAKPSGTESAKAGPEKKVKEQISNLDVRIDNDQVTIATDVLPEPKKDSIKPTNGSTTLPFNKTVIENKPELKAAEPTQISSANKDIPKSVDSSPVSEAKDTPSEEIRSIVPSDADHVAVMVREDSVSPQDELSSPKDVSEASADSVSTNEVAGDASETEKPALDYPKVNSKGKYEYEAEFLRSLQSHPLSLKKPDLPDLDIVQQVPIPHREKQTNRINDFLPSYMAPSRNNRSLPPRIGGRNSRELRPSKPPIKIIPSPSLNQDISLHTVENAWKPAIPALKPTDSADEEEKKTVELVKRFRGILNKLTPQKYDDLIKQVDALVIDTEHRLTKVLELIFDKAVDEPAFCTDYAKLCKHISTAEKSKKSNDKKDDTSEKDEKVKEKQFRQALLSRCQKEFESGIYKDIDIEGRLKEIASINDPEKKRIAELELDEDKRKARKRSLGIIKFIGELYMFNMLSVVIMDSCILRLIEQKDDEALECLCTLLRTVGAKWEQDNAKRPKQPDGVSQITYCISVLQGIVQNRLTSSRVRFMIQDVLDMKQAGWKVRKIQADNKPKTIEQLHAEIQQEEQTKKHEIQQHIIKTGETRKIPTKQEEWNSQRNNRSNAPNMALMIETLKKVSANAPQTENVSLRPPTWGSGASSGQGAGSSQRSQNSDSIFGRNSLNERDRNTRTSGNTMGRDSMEGRVQSSGHSFRPFSSLEGQSHSDYPGRASTGSRMPSTVAPFSSSSDSVKRDNSSRSNSMEKSRLVESRSSSSSNVARESPKKEAVSGIKFEGDPAINHSKLEERLQGAFNQYLVNGLKDACRDDVLLICTESNVGVFVEVALGISLEFSSLDKKLAAGEVLAFFLKEKVIKQEQLVKGLHSFLTISEELLIDIPKLWNNLADNLVPLFCSIEDSIRKKLFNKILEPIKQGEGAALTMFHLLNFKKTSKFPYDCASAWVTGGLEWSSFLPPEDKNKSPDEFFKKHNLTLPRFELQLKLDQMSNIVNKFSPAQLGEYLLKQFTPEEITEPKFLRALTQAVAMKCIVTGSNNVSHKLNGKKFSEFCAVLAKFHNGLKKLELEIIFTVQELLSDYENPKGLLTDIFECLHRKAKISDEAFIDWEADSLRVKNKGSAVHMVKEFLTRVKEGGSGSDS</sequence>
<feature type="compositionally biased region" description="Low complexity" evidence="2">
    <location>
        <begin position="314"/>
        <end position="324"/>
    </location>
</feature>
<dbReference type="Proteomes" id="UP000015104">
    <property type="component" value="Unassembled WGS sequence"/>
</dbReference>
<dbReference type="SUPFAM" id="SSF48371">
    <property type="entry name" value="ARM repeat"/>
    <property type="match status" value="3"/>
</dbReference>
<feature type="compositionally biased region" description="Basic and acidic residues" evidence="2">
    <location>
        <begin position="467"/>
        <end position="495"/>
    </location>
</feature>
<dbReference type="Gene3D" id="1.25.40.180">
    <property type="match status" value="3"/>
</dbReference>
<dbReference type="GO" id="GO:0006417">
    <property type="term" value="P:regulation of translation"/>
    <property type="evidence" value="ECO:0007669"/>
    <property type="project" value="UniProtKB-KW"/>
</dbReference>
<feature type="compositionally biased region" description="Low complexity" evidence="2">
    <location>
        <begin position="220"/>
        <end position="238"/>
    </location>
</feature>
<evidence type="ECO:0000259" key="3">
    <source>
        <dbReference type="PROSITE" id="PS51363"/>
    </source>
</evidence>
<dbReference type="GO" id="GO:0016281">
    <property type="term" value="C:eukaryotic translation initiation factor 4F complex"/>
    <property type="evidence" value="ECO:0007669"/>
    <property type="project" value="TreeGrafter"/>
</dbReference>
<feature type="compositionally biased region" description="Basic and acidic residues" evidence="2">
    <location>
        <begin position="1103"/>
        <end position="1122"/>
    </location>
</feature>
<dbReference type="STRING" id="32264.T1K6J9"/>
<feature type="compositionally biased region" description="Low complexity" evidence="2">
    <location>
        <begin position="1123"/>
        <end position="1133"/>
    </location>
</feature>
<feature type="region of interest" description="Disordered" evidence="2">
    <location>
        <begin position="591"/>
        <end position="624"/>
    </location>
</feature>
<feature type="compositionally biased region" description="Polar residues" evidence="2">
    <location>
        <begin position="1085"/>
        <end position="1097"/>
    </location>
</feature>